<proteinExistence type="predicted"/>
<dbReference type="Gene3D" id="1.10.8.430">
    <property type="entry name" value="Helical domain of apoptotic protease-activating factors"/>
    <property type="match status" value="1"/>
</dbReference>
<protein>
    <submittedName>
        <fullName evidence="7">Probable disease resistance protein At4g27220</fullName>
    </submittedName>
</protein>
<dbReference type="InterPro" id="IPR002182">
    <property type="entry name" value="NB-ARC"/>
</dbReference>
<evidence type="ECO:0000313" key="7">
    <source>
        <dbReference type="RefSeq" id="XP_015948363.1"/>
    </source>
</evidence>
<dbReference type="GeneID" id="107473332"/>
<evidence type="ECO:0000256" key="3">
    <source>
        <dbReference type="ARBA" id="ARBA00022840"/>
    </source>
</evidence>
<keyword evidence="2" id="KW-0611">Plant defense</keyword>
<dbReference type="RefSeq" id="XP_015948363.1">
    <property type="nucleotide sequence ID" value="XM_016092877.3"/>
</dbReference>
<accession>A0A6P4CB63</accession>
<dbReference type="Gene3D" id="3.40.50.300">
    <property type="entry name" value="P-loop containing nucleotide triphosphate hydrolases"/>
    <property type="match status" value="1"/>
</dbReference>
<dbReference type="InterPro" id="IPR050905">
    <property type="entry name" value="Plant_NBS-LRR"/>
</dbReference>
<dbReference type="SUPFAM" id="SSF52540">
    <property type="entry name" value="P-loop containing nucleoside triphosphate hydrolases"/>
    <property type="match status" value="1"/>
</dbReference>
<reference evidence="7" key="2">
    <citation type="submission" date="2025-08" db="UniProtKB">
        <authorList>
            <consortium name="RefSeq"/>
        </authorList>
    </citation>
    <scope>IDENTIFICATION</scope>
    <source>
        <tissue evidence="7">Whole plant</tissue>
    </source>
</reference>
<dbReference type="InterPro" id="IPR027417">
    <property type="entry name" value="P-loop_NTPase"/>
</dbReference>
<dbReference type="Pfam" id="PF00931">
    <property type="entry name" value="NB-ARC"/>
    <property type="match status" value="1"/>
</dbReference>
<keyword evidence="3" id="KW-0067">ATP-binding</keyword>
<evidence type="ECO:0000256" key="2">
    <source>
        <dbReference type="ARBA" id="ARBA00022821"/>
    </source>
</evidence>
<dbReference type="InterPro" id="IPR042197">
    <property type="entry name" value="Apaf_helical"/>
</dbReference>
<dbReference type="PANTHER" id="PTHR33463">
    <property type="entry name" value="NB-ARC DOMAIN-CONTAINING PROTEIN-RELATED"/>
    <property type="match status" value="1"/>
</dbReference>
<dbReference type="AlphaFoldDB" id="A0A6P4CB63"/>
<evidence type="ECO:0000256" key="4">
    <source>
        <dbReference type="SAM" id="MobiDB-lite"/>
    </source>
</evidence>
<dbReference type="PRINTS" id="PR00364">
    <property type="entry name" value="DISEASERSIST"/>
</dbReference>
<evidence type="ECO:0000259" key="5">
    <source>
        <dbReference type="Pfam" id="PF00931"/>
    </source>
</evidence>
<keyword evidence="1" id="KW-0547">Nucleotide-binding</keyword>
<evidence type="ECO:0000313" key="6">
    <source>
        <dbReference type="Proteomes" id="UP000515211"/>
    </source>
</evidence>
<dbReference type="OrthoDB" id="1436626at2759"/>
<feature type="compositionally biased region" description="Polar residues" evidence="4">
    <location>
        <begin position="300"/>
        <end position="321"/>
    </location>
</feature>
<sequence>MAAFIPIPDFLQQRLIDAAIDFVKNQCDYVWDYETRFVELRNAAETLKKDKTWVQDKAKEEEGRYGRAIYDYVHKWFAQVDDVVAEYDKFKREHDSNDGYPLAIPNVQKRHHRSKIAEEMKVKVEEVQKDKPDGISHWQGPLSMGFALPTVDYEELQSRVETMNEITKALEDSSATMIGIHGLAGMGKTTLVIEAANRVQNRESKVFDVVIMANVGKILDIRKTQGQIADMLGIILQEESEYARAIRIKEKLKKEKNALIILDDVYAKIDLDMLGIPSQSADDKQKNLLLKEGKSFGNVDQTKAETNQTDGPSFMKQNTLSEDAKTEDTSIGSSKLKAEENYKGCKVLLISEVKQVLSQMDVKPNYMFLVNTINVDDAKKLFMTKVRIDYKNSELEYLAAEIAKKCYGLPMSIVTTAKALKNQNHLKRLKGRS</sequence>
<dbReference type="GO" id="GO:0043531">
    <property type="term" value="F:ADP binding"/>
    <property type="evidence" value="ECO:0007669"/>
    <property type="project" value="InterPro"/>
</dbReference>
<feature type="region of interest" description="Disordered" evidence="4">
    <location>
        <begin position="300"/>
        <end position="333"/>
    </location>
</feature>
<reference evidence="6" key="1">
    <citation type="journal article" date="2016" name="Nat. Genet.">
        <title>The genome sequences of Arachis duranensis and Arachis ipaensis, the diploid ancestors of cultivated peanut.</title>
        <authorList>
            <person name="Bertioli D.J."/>
            <person name="Cannon S.B."/>
            <person name="Froenicke L."/>
            <person name="Huang G."/>
            <person name="Farmer A.D."/>
            <person name="Cannon E.K."/>
            <person name="Liu X."/>
            <person name="Gao D."/>
            <person name="Clevenger J."/>
            <person name="Dash S."/>
            <person name="Ren L."/>
            <person name="Moretzsohn M.C."/>
            <person name="Shirasawa K."/>
            <person name="Huang W."/>
            <person name="Vidigal B."/>
            <person name="Abernathy B."/>
            <person name="Chu Y."/>
            <person name="Niederhuth C.E."/>
            <person name="Umale P."/>
            <person name="Araujo A.C."/>
            <person name="Kozik A."/>
            <person name="Kim K.D."/>
            <person name="Burow M.D."/>
            <person name="Varshney R.K."/>
            <person name="Wang X."/>
            <person name="Zhang X."/>
            <person name="Barkley N."/>
            <person name="Guimaraes P.M."/>
            <person name="Isobe S."/>
            <person name="Guo B."/>
            <person name="Liao B."/>
            <person name="Stalker H.T."/>
            <person name="Schmitz R.J."/>
            <person name="Scheffler B.E."/>
            <person name="Leal-Bertioli S.C."/>
            <person name="Xun X."/>
            <person name="Jackson S.A."/>
            <person name="Michelmore R."/>
            <person name="Ozias-Akins P."/>
        </authorList>
    </citation>
    <scope>NUCLEOTIDE SEQUENCE [LARGE SCALE GENOMIC DNA]</scope>
    <source>
        <strain evidence="6">cv. V14167</strain>
    </source>
</reference>
<gene>
    <name evidence="7" type="primary">LOC107473332</name>
</gene>
<dbReference type="GO" id="GO:0005524">
    <property type="term" value="F:ATP binding"/>
    <property type="evidence" value="ECO:0007669"/>
    <property type="project" value="UniProtKB-KW"/>
</dbReference>
<organism evidence="6 7">
    <name type="scientific">Arachis duranensis</name>
    <name type="common">Wild peanut</name>
    <dbReference type="NCBI Taxonomy" id="130453"/>
    <lineage>
        <taxon>Eukaryota</taxon>
        <taxon>Viridiplantae</taxon>
        <taxon>Streptophyta</taxon>
        <taxon>Embryophyta</taxon>
        <taxon>Tracheophyta</taxon>
        <taxon>Spermatophyta</taxon>
        <taxon>Magnoliopsida</taxon>
        <taxon>eudicotyledons</taxon>
        <taxon>Gunneridae</taxon>
        <taxon>Pentapetalae</taxon>
        <taxon>rosids</taxon>
        <taxon>fabids</taxon>
        <taxon>Fabales</taxon>
        <taxon>Fabaceae</taxon>
        <taxon>Papilionoideae</taxon>
        <taxon>50 kb inversion clade</taxon>
        <taxon>dalbergioids sensu lato</taxon>
        <taxon>Dalbergieae</taxon>
        <taxon>Pterocarpus clade</taxon>
        <taxon>Arachis</taxon>
    </lineage>
</organism>
<dbReference type="Proteomes" id="UP000515211">
    <property type="component" value="Chromosome 2"/>
</dbReference>
<evidence type="ECO:0000256" key="1">
    <source>
        <dbReference type="ARBA" id="ARBA00022741"/>
    </source>
</evidence>
<keyword evidence="6" id="KW-1185">Reference proteome</keyword>
<name>A0A6P4CB63_ARADU</name>
<dbReference type="PANTHER" id="PTHR33463:SF198">
    <property type="entry name" value="RPP4C3"/>
    <property type="match status" value="1"/>
</dbReference>
<dbReference type="GO" id="GO:0006952">
    <property type="term" value="P:defense response"/>
    <property type="evidence" value="ECO:0007669"/>
    <property type="project" value="UniProtKB-KW"/>
</dbReference>
<feature type="domain" description="NB-ARC" evidence="5">
    <location>
        <begin position="161"/>
        <end position="289"/>
    </location>
</feature>
<dbReference type="KEGG" id="adu:107473332"/>